<dbReference type="Proteomes" id="UP000310506">
    <property type="component" value="Unassembled WGS sequence"/>
</dbReference>
<keyword evidence="1" id="KW-0805">Transcription regulation</keyword>
<dbReference type="PROSITE" id="PS00356">
    <property type="entry name" value="HTH_LACI_1"/>
    <property type="match status" value="1"/>
</dbReference>
<evidence type="ECO:0000256" key="1">
    <source>
        <dbReference type="ARBA" id="ARBA00023015"/>
    </source>
</evidence>
<dbReference type="PRINTS" id="PR00036">
    <property type="entry name" value="HTHLACI"/>
</dbReference>
<dbReference type="GO" id="GO:0000976">
    <property type="term" value="F:transcription cis-regulatory region binding"/>
    <property type="evidence" value="ECO:0007669"/>
    <property type="project" value="TreeGrafter"/>
</dbReference>
<comment type="caution">
    <text evidence="5">The sequence shown here is derived from an EMBL/GenBank/DDBJ whole genome shotgun (WGS) entry which is preliminary data.</text>
</comment>
<dbReference type="InterPro" id="IPR046335">
    <property type="entry name" value="LacI/GalR-like_sensor"/>
</dbReference>
<dbReference type="EMBL" id="SDGV01000018">
    <property type="protein sequence ID" value="THB60712.1"/>
    <property type="molecule type" value="Genomic_DNA"/>
</dbReference>
<proteinExistence type="predicted"/>
<evidence type="ECO:0000259" key="4">
    <source>
        <dbReference type="PROSITE" id="PS50932"/>
    </source>
</evidence>
<feature type="domain" description="HTH lacI-type" evidence="4">
    <location>
        <begin position="2"/>
        <end position="48"/>
    </location>
</feature>
<evidence type="ECO:0000313" key="5">
    <source>
        <dbReference type="EMBL" id="THB60712.1"/>
    </source>
</evidence>
<protein>
    <submittedName>
        <fullName evidence="5">LacI family DNA-binding transcriptional regulator</fullName>
    </submittedName>
</protein>
<dbReference type="InterPro" id="IPR000843">
    <property type="entry name" value="HTH_LacI"/>
</dbReference>
<dbReference type="InterPro" id="IPR010982">
    <property type="entry name" value="Lambda_DNA-bd_dom_sf"/>
</dbReference>
<dbReference type="InterPro" id="IPR028082">
    <property type="entry name" value="Peripla_BP_I"/>
</dbReference>
<reference evidence="5 6" key="1">
    <citation type="submission" date="2019-01" db="EMBL/GenBank/DDBJ databases">
        <title>Vagococcus silagei sp. nov. isolated from brewer's grain.</title>
        <authorList>
            <person name="Guu J.-R."/>
        </authorList>
    </citation>
    <scope>NUCLEOTIDE SEQUENCE [LARGE SCALE GENOMIC DNA]</scope>
    <source>
        <strain evidence="5 6">2B-2</strain>
    </source>
</reference>
<dbReference type="Gene3D" id="1.10.260.40">
    <property type="entry name" value="lambda repressor-like DNA-binding domains"/>
    <property type="match status" value="1"/>
</dbReference>
<dbReference type="SUPFAM" id="SSF47413">
    <property type="entry name" value="lambda repressor-like DNA-binding domains"/>
    <property type="match status" value="1"/>
</dbReference>
<sequence length="329" mass="36258">MATIKDIAEKAGVSPATVSRVLNYDDSLSVGKDTKKRIFEVAESLNYTKYKTKQKAQQKAIRLIQWYNDEEELADIYYLAIRLGIEQKAQELNIQLIKESIGSITETTTDGTIALGKFDATHLEQLKNTPQPLLVVDSDALALGIDSLTVDFNQAVEQVLDFLTLEGHSEIGILSGIEYTTEKQEIIDPRLVAFQQSMLSRDLYQPNLVYAAPFNVEAGYAATKAFIAKAETLPSALFATSDALAIGAMRAFQEHQLTVPDDIAIIGFNDISISKYVTPALTTVNIPTEWMGELAVKLLVDLIEDPAPQPRKTTIGTKLVCRDSTRTKA</sequence>
<keyword evidence="6" id="KW-1185">Reference proteome</keyword>
<dbReference type="PROSITE" id="PS50932">
    <property type="entry name" value="HTH_LACI_2"/>
    <property type="match status" value="1"/>
</dbReference>
<dbReference type="GO" id="GO:0003700">
    <property type="term" value="F:DNA-binding transcription factor activity"/>
    <property type="evidence" value="ECO:0007669"/>
    <property type="project" value="TreeGrafter"/>
</dbReference>
<evidence type="ECO:0000313" key="6">
    <source>
        <dbReference type="Proteomes" id="UP000310506"/>
    </source>
</evidence>
<evidence type="ECO:0000256" key="2">
    <source>
        <dbReference type="ARBA" id="ARBA00023125"/>
    </source>
</evidence>
<dbReference type="PANTHER" id="PTHR30146:SF149">
    <property type="entry name" value="HTH-TYPE TRANSCRIPTIONAL REGULATOR EBGR"/>
    <property type="match status" value="1"/>
</dbReference>
<dbReference type="SMART" id="SM00354">
    <property type="entry name" value="HTH_LACI"/>
    <property type="match status" value="1"/>
</dbReference>
<organism evidence="5 6">
    <name type="scientific">Vagococcus silagei</name>
    <dbReference type="NCBI Taxonomy" id="2508885"/>
    <lineage>
        <taxon>Bacteria</taxon>
        <taxon>Bacillati</taxon>
        <taxon>Bacillota</taxon>
        <taxon>Bacilli</taxon>
        <taxon>Lactobacillales</taxon>
        <taxon>Enterococcaceae</taxon>
        <taxon>Vagococcus</taxon>
    </lineage>
</organism>
<dbReference type="Gene3D" id="3.40.50.2300">
    <property type="match status" value="2"/>
</dbReference>
<dbReference type="RefSeq" id="WP_136137337.1">
    <property type="nucleotide sequence ID" value="NZ_SDGV01000018.1"/>
</dbReference>
<dbReference type="Pfam" id="PF00356">
    <property type="entry name" value="LacI"/>
    <property type="match status" value="1"/>
</dbReference>
<dbReference type="CDD" id="cd01544">
    <property type="entry name" value="PBP1_GalR"/>
    <property type="match status" value="1"/>
</dbReference>
<dbReference type="Pfam" id="PF13377">
    <property type="entry name" value="Peripla_BP_3"/>
    <property type="match status" value="1"/>
</dbReference>
<dbReference type="PANTHER" id="PTHR30146">
    <property type="entry name" value="LACI-RELATED TRANSCRIPTIONAL REPRESSOR"/>
    <property type="match status" value="1"/>
</dbReference>
<keyword evidence="3" id="KW-0804">Transcription</keyword>
<evidence type="ECO:0000256" key="3">
    <source>
        <dbReference type="ARBA" id="ARBA00023163"/>
    </source>
</evidence>
<dbReference type="CDD" id="cd01392">
    <property type="entry name" value="HTH_LacI"/>
    <property type="match status" value="1"/>
</dbReference>
<name>A0A4S3B1U0_9ENTE</name>
<dbReference type="AlphaFoldDB" id="A0A4S3B1U0"/>
<dbReference type="OrthoDB" id="43195at2"/>
<keyword evidence="2 5" id="KW-0238">DNA-binding</keyword>
<accession>A0A4S3B1U0</accession>
<dbReference type="SUPFAM" id="SSF53822">
    <property type="entry name" value="Periplasmic binding protein-like I"/>
    <property type="match status" value="1"/>
</dbReference>
<gene>
    <name evidence="5" type="ORF">ESZ54_08970</name>
</gene>